<keyword evidence="2" id="KW-1185">Reference proteome</keyword>
<dbReference type="AlphaFoldDB" id="A0A846X4S2"/>
<accession>A0A846X4S2</accession>
<evidence type="ECO:0000313" key="2">
    <source>
        <dbReference type="Proteomes" id="UP000582646"/>
    </source>
</evidence>
<protein>
    <submittedName>
        <fullName evidence="1">Uncharacterized protein</fullName>
    </submittedName>
</protein>
<proteinExistence type="predicted"/>
<gene>
    <name evidence="1" type="ORF">HF999_14255</name>
</gene>
<name>A0A846X4S2_9ACTN</name>
<comment type="caution">
    <text evidence="1">The sequence shown here is derived from an EMBL/GenBank/DDBJ whole genome shotgun (WGS) entry which is preliminary data.</text>
</comment>
<dbReference type="EMBL" id="JAAXOQ010000018">
    <property type="protein sequence ID" value="NKY19526.1"/>
    <property type="molecule type" value="Genomic_DNA"/>
</dbReference>
<organism evidence="1 2">
    <name type="scientific">Tsukamurella spumae</name>
    <dbReference type="NCBI Taxonomy" id="44753"/>
    <lineage>
        <taxon>Bacteria</taxon>
        <taxon>Bacillati</taxon>
        <taxon>Actinomycetota</taxon>
        <taxon>Actinomycetes</taxon>
        <taxon>Mycobacteriales</taxon>
        <taxon>Tsukamurellaceae</taxon>
        <taxon>Tsukamurella</taxon>
    </lineage>
</organism>
<dbReference type="Proteomes" id="UP000582646">
    <property type="component" value="Unassembled WGS sequence"/>
</dbReference>
<sequence>MKIKFTESRKGYHVADTDADLYLGQVVQHSTWQTRNKRDRVYWTALVGALGPADEGRARPAAHVRHT</sequence>
<dbReference type="RefSeq" id="WP_168546519.1">
    <property type="nucleotide sequence ID" value="NZ_BAAAKS010000054.1"/>
</dbReference>
<reference evidence="1 2" key="1">
    <citation type="submission" date="2020-04" db="EMBL/GenBank/DDBJ databases">
        <title>MicrobeNet Type strains.</title>
        <authorList>
            <person name="Nicholson A.C."/>
        </authorList>
    </citation>
    <scope>NUCLEOTIDE SEQUENCE [LARGE SCALE GENOMIC DNA]</scope>
    <source>
        <strain evidence="1 2">DSM 44113</strain>
    </source>
</reference>
<evidence type="ECO:0000313" key="1">
    <source>
        <dbReference type="EMBL" id="NKY19526.1"/>
    </source>
</evidence>